<evidence type="ECO:0000259" key="2">
    <source>
        <dbReference type="Pfam" id="PF06452"/>
    </source>
</evidence>
<gene>
    <name evidence="3" type="ORF">Q4527_05340</name>
</gene>
<dbReference type="InterPro" id="IPR010502">
    <property type="entry name" value="Carb-bd_dom_fam9"/>
</dbReference>
<dbReference type="GO" id="GO:0004553">
    <property type="term" value="F:hydrolase activity, hydrolyzing O-glycosyl compounds"/>
    <property type="evidence" value="ECO:0007669"/>
    <property type="project" value="InterPro"/>
</dbReference>
<dbReference type="Gene3D" id="2.60.40.1190">
    <property type="match status" value="1"/>
</dbReference>
<comment type="caution">
    <text evidence="3">The sequence shown here is derived from an EMBL/GenBank/DDBJ whole genome shotgun (WGS) entry which is preliminary data.</text>
</comment>
<name>A0AAW7Z018_9ALTE</name>
<dbReference type="RefSeq" id="WP_063456700.1">
    <property type="nucleotide sequence ID" value="NZ_CP015345.1"/>
</dbReference>
<reference evidence="3" key="1">
    <citation type="submission" date="2023-07" db="EMBL/GenBank/DDBJ databases">
        <title>Genome content predicts the carbon catabolic preferences of heterotrophic bacteria.</title>
        <authorList>
            <person name="Gralka M."/>
        </authorList>
    </citation>
    <scope>NUCLEOTIDE SEQUENCE</scope>
    <source>
        <strain evidence="3">F2M12</strain>
    </source>
</reference>
<dbReference type="Pfam" id="PF06452">
    <property type="entry name" value="CBM9_1"/>
    <property type="match status" value="1"/>
</dbReference>
<accession>A0AAW7Z018</accession>
<feature type="signal peptide" evidence="1">
    <location>
        <begin position="1"/>
        <end position="22"/>
    </location>
</feature>
<dbReference type="GO" id="GO:0030246">
    <property type="term" value="F:carbohydrate binding"/>
    <property type="evidence" value="ECO:0007669"/>
    <property type="project" value="InterPro"/>
</dbReference>
<feature type="chain" id="PRO_5043992659" evidence="1">
    <location>
        <begin position="23"/>
        <end position="250"/>
    </location>
</feature>
<evidence type="ECO:0000256" key="1">
    <source>
        <dbReference type="SAM" id="SignalP"/>
    </source>
</evidence>
<dbReference type="AlphaFoldDB" id="A0AAW7Z018"/>
<evidence type="ECO:0000313" key="4">
    <source>
        <dbReference type="Proteomes" id="UP001170717"/>
    </source>
</evidence>
<dbReference type="GO" id="GO:0016052">
    <property type="term" value="P:carbohydrate catabolic process"/>
    <property type="evidence" value="ECO:0007669"/>
    <property type="project" value="InterPro"/>
</dbReference>
<sequence>MKASHWLAAIMCTAAATTGANADEALHIKAAPTIDGVANEALWEGDDWYPMNEVIIGDTPDASDFTGKYKLRWNEDALYLLAEIRDDHLSDTYASPLERYWDDDCLEIFIDADGSGGDHFNNYNAFAYHLALDNQVADIGPSMAAENKGEAVPQLYNDHVDSAWQRQSDAPFVVHWETAIKVYADDYVHGESNTPVTLKKGMKLGFMLAYCDADGGDREHFMGSHPITPIDGDKNQGYKDASVFDVLELK</sequence>
<feature type="domain" description="Carbohydrate-binding" evidence="2">
    <location>
        <begin position="34"/>
        <end position="250"/>
    </location>
</feature>
<protein>
    <submittedName>
        <fullName evidence="3">Sugar-binding protein</fullName>
    </submittedName>
</protein>
<evidence type="ECO:0000313" key="3">
    <source>
        <dbReference type="EMBL" id="MDO6576804.1"/>
    </source>
</evidence>
<dbReference type="SUPFAM" id="SSF49344">
    <property type="entry name" value="CBD9-like"/>
    <property type="match status" value="1"/>
</dbReference>
<dbReference type="EMBL" id="JAUOQI010000003">
    <property type="protein sequence ID" value="MDO6576804.1"/>
    <property type="molecule type" value="Genomic_DNA"/>
</dbReference>
<organism evidence="3 4">
    <name type="scientific">Alteromonas stellipolaris</name>
    <dbReference type="NCBI Taxonomy" id="233316"/>
    <lineage>
        <taxon>Bacteria</taxon>
        <taxon>Pseudomonadati</taxon>
        <taxon>Pseudomonadota</taxon>
        <taxon>Gammaproteobacteria</taxon>
        <taxon>Alteromonadales</taxon>
        <taxon>Alteromonadaceae</taxon>
        <taxon>Alteromonas/Salinimonas group</taxon>
        <taxon>Alteromonas</taxon>
    </lineage>
</organism>
<keyword evidence="1" id="KW-0732">Signal</keyword>
<proteinExistence type="predicted"/>
<dbReference type="Proteomes" id="UP001170717">
    <property type="component" value="Unassembled WGS sequence"/>
</dbReference>